<evidence type="ECO:0000256" key="1">
    <source>
        <dbReference type="ARBA" id="ARBA00010088"/>
    </source>
</evidence>
<dbReference type="HOGENOM" id="CLU_024518_2_1_1"/>
<dbReference type="Gene3D" id="3.40.50.1820">
    <property type="entry name" value="alpha/beta hydrolase"/>
    <property type="match status" value="1"/>
</dbReference>
<feature type="domain" description="AB hydrolase-1" evidence="3">
    <location>
        <begin position="77"/>
        <end position="245"/>
    </location>
</feature>
<dbReference type="EMBL" id="CP000500">
    <property type="protein sequence ID" value="ABN67978.2"/>
    <property type="molecule type" value="Genomic_DNA"/>
</dbReference>
<dbReference type="KEGG" id="pic:PICST_48996"/>
<evidence type="ECO:0000259" key="3">
    <source>
        <dbReference type="Pfam" id="PF00561"/>
    </source>
</evidence>
<dbReference type="eggNOG" id="ENOG502QSNW">
    <property type="taxonomic scope" value="Eukaryota"/>
</dbReference>
<gene>
    <name evidence="4" type="primary">PAP2</name>
    <name evidence="4" type="ORF">PICST_48996</name>
</gene>
<dbReference type="InterPro" id="IPR051601">
    <property type="entry name" value="Serine_prot/Carboxylest_S33"/>
</dbReference>
<evidence type="ECO:0000313" key="5">
    <source>
        <dbReference type="Proteomes" id="UP000002258"/>
    </source>
</evidence>
<protein>
    <submittedName>
        <fullName evidence="4">Prolyl aminopeptidase</fullName>
        <ecNumber evidence="4">3.4.11.5</ecNumber>
    </submittedName>
</protein>
<dbReference type="PANTHER" id="PTHR43248">
    <property type="entry name" value="2-SUCCINYL-6-HYDROXY-2,4-CYCLOHEXADIENE-1-CARBOXYLATE SYNTHASE"/>
    <property type="match status" value="1"/>
</dbReference>
<dbReference type="SUPFAM" id="SSF53474">
    <property type="entry name" value="alpha/beta-Hydrolases"/>
    <property type="match status" value="1"/>
</dbReference>
<evidence type="ECO:0000313" key="4">
    <source>
        <dbReference type="EMBL" id="ABN67978.2"/>
    </source>
</evidence>
<evidence type="ECO:0000256" key="2">
    <source>
        <dbReference type="ARBA" id="ARBA00022801"/>
    </source>
</evidence>
<comment type="similarity">
    <text evidence="1">Belongs to the peptidase S33 family.</text>
</comment>
<dbReference type="Pfam" id="PF00561">
    <property type="entry name" value="Abhydrolase_1"/>
    <property type="match status" value="1"/>
</dbReference>
<dbReference type="OrthoDB" id="1898734at2759"/>
<dbReference type="InterPro" id="IPR002410">
    <property type="entry name" value="Peptidase_S33"/>
</dbReference>
<dbReference type="EC" id="3.4.11.5" evidence="4"/>
<dbReference type="ESTHER" id="picst-a3lyh1">
    <property type="family name" value="Proline_iminopeptidase"/>
</dbReference>
<dbReference type="InterPro" id="IPR029058">
    <property type="entry name" value="AB_hydrolase_fold"/>
</dbReference>
<keyword evidence="2 4" id="KW-0378">Hydrolase</keyword>
<dbReference type="PANTHER" id="PTHR43248:SF2">
    <property type="entry name" value="PROLYL AMINOPEPTIDASE"/>
    <property type="match status" value="1"/>
</dbReference>
<dbReference type="GeneID" id="4840169"/>
<dbReference type="RefSeq" id="XP_001386007.2">
    <property type="nucleotide sequence ID" value="XM_001385970.1"/>
</dbReference>
<sequence length="478" mass="54619">MVSYEIVDFFRVKDIVNYRLKFQVPLSYSGVEIPGCTVKEIYVVANITQKYDEKLHDVRVFPEAKTNLVLPEKPKIICYVQGGPGFPCGVPLSSTAFTKVLLDRGYQILFLDQRGTGLSTPLEVGTFSHLLPQINGESKEEYASRQLKFIVNFRADSIVEDYEFVRKALGIEKWSLLGQSYGGFTSFTYLSKYDTSLKEVLVTGGVPPINFSPDDVHSATYARTRERNEHYYDKYPQDKLKVRNILTYLSKNKVTLPNGGNLSVERFQQLGLLFGASGGTDHIHQLVVKFDYDLSTFGFPTYQILNEVQNDSTFDTNVIYPLFLEAIYCDGTGLGKKSSEWSSDRLRYATENTKFVFSEDSDHEVYFTGEMVYKSLYEDFAELKKFKELAYALHNNKEWSSLYDAKRLYETKVPIVSATYVYDQFVDFDLTRAVKKEVFKGNGNLKQYISSEFFHNGVRADAEKVLGSLFDLLDCEID</sequence>
<dbReference type="GO" id="GO:0006508">
    <property type="term" value="P:proteolysis"/>
    <property type="evidence" value="ECO:0007669"/>
    <property type="project" value="InterPro"/>
</dbReference>
<accession>A3LYH1</accession>
<keyword evidence="4" id="KW-0645">Protease</keyword>
<keyword evidence="5" id="KW-1185">Reference proteome</keyword>
<reference evidence="4 5" key="1">
    <citation type="journal article" date="2007" name="Nat. Biotechnol.">
        <title>Genome sequence of the lignocellulose-bioconverting and xylose-fermenting yeast Pichia stipitis.</title>
        <authorList>
            <person name="Jeffries T.W."/>
            <person name="Grigoriev I.V."/>
            <person name="Grimwood J."/>
            <person name="Laplaza J.M."/>
            <person name="Aerts A."/>
            <person name="Salamov A."/>
            <person name="Schmutz J."/>
            <person name="Lindquist E."/>
            <person name="Dehal P."/>
            <person name="Shapiro H."/>
            <person name="Jin Y.S."/>
            <person name="Passoth V."/>
            <person name="Richardson P.M."/>
        </authorList>
    </citation>
    <scope>NUCLEOTIDE SEQUENCE [LARGE SCALE GENOMIC DNA]</scope>
    <source>
        <strain evidence="5">ATCC 58785 / CBS 6054 / NBRC 10063 / NRRL Y-11545</strain>
    </source>
</reference>
<dbReference type="OMA" id="TNEYEHN"/>
<proteinExistence type="inferred from homology"/>
<dbReference type="PRINTS" id="PR00793">
    <property type="entry name" value="PROAMNOPTASE"/>
</dbReference>
<dbReference type="Proteomes" id="UP000002258">
    <property type="component" value="Chromosome 6"/>
</dbReference>
<dbReference type="STRING" id="322104.A3LYH1"/>
<name>A3LYH1_PICST</name>
<dbReference type="InterPro" id="IPR000073">
    <property type="entry name" value="AB_hydrolase_1"/>
</dbReference>
<organism evidence="4 5">
    <name type="scientific">Scheffersomyces stipitis (strain ATCC 58785 / CBS 6054 / NBRC 10063 / NRRL Y-11545)</name>
    <name type="common">Yeast</name>
    <name type="synonym">Pichia stipitis</name>
    <dbReference type="NCBI Taxonomy" id="322104"/>
    <lineage>
        <taxon>Eukaryota</taxon>
        <taxon>Fungi</taxon>
        <taxon>Dikarya</taxon>
        <taxon>Ascomycota</taxon>
        <taxon>Saccharomycotina</taxon>
        <taxon>Pichiomycetes</taxon>
        <taxon>Debaryomycetaceae</taxon>
        <taxon>Scheffersomyces</taxon>
    </lineage>
</organism>
<dbReference type="GO" id="GO:0004177">
    <property type="term" value="F:aminopeptidase activity"/>
    <property type="evidence" value="ECO:0007669"/>
    <property type="project" value="UniProtKB-KW"/>
</dbReference>
<keyword evidence="4" id="KW-0031">Aminopeptidase</keyword>
<dbReference type="AlphaFoldDB" id="A3LYH1"/>
<dbReference type="InParanoid" id="A3LYH1"/>